<evidence type="ECO:0000313" key="3">
    <source>
        <dbReference type="EMBL" id="VIP01560.1"/>
    </source>
</evidence>
<dbReference type="InParanoid" id="A0A6C2YJ34"/>
<dbReference type="EMBL" id="LR586016">
    <property type="protein sequence ID" value="VIP01560.1"/>
    <property type="molecule type" value="Genomic_DNA"/>
</dbReference>
<feature type="transmembrane region" description="Helical" evidence="2">
    <location>
        <begin position="12"/>
        <end position="36"/>
    </location>
</feature>
<organism evidence="3">
    <name type="scientific">Tuwongella immobilis</name>
    <dbReference type="NCBI Taxonomy" id="692036"/>
    <lineage>
        <taxon>Bacteria</taxon>
        <taxon>Pseudomonadati</taxon>
        <taxon>Planctomycetota</taxon>
        <taxon>Planctomycetia</taxon>
        <taxon>Gemmatales</taxon>
        <taxon>Gemmataceae</taxon>
        <taxon>Tuwongella</taxon>
    </lineage>
</organism>
<accession>A0A6C2YJ34</accession>
<protein>
    <submittedName>
        <fullName evidence="3">Uncharacterized protein</fullName>
    </submittedName>
</protein>
<keyword evidence="2" id="KW-0812">Transmembrane</keyword>
<keyword evidence="2" id="KW-0472">Membrane</keyword>
<evidence type="ECO:0000256" key="1">
    <source>
        <dbReference type="SAM" id="MobiDB-lite"/>
    </source>
</evidence>
<dbReference type="Pfam" id="PF07963">
    <property type="entry name" value="N_methyl"/>
    <property type="match status" value="1"/>
</dbReference>
<dbReference type="EMBL" id="LR593887">
    <property type="protein sequence ID" value="VTR98771.1"/>
    <property type="molecule type" value="Genomic_DNA"/>
</dbReference>
<reference evidence="3" key="1">
    <citation type="submission" date="2019-04" db="EMBL/GenBank/DDBJ databases">
        <authorList>
            <consortium name="Science for Life Laboratories"/>
        </authorList>
    </citation>
    <scope>NUCLEOTIDE SEQUENCE</scope>
    <source>
        <strain evidence="3">MBLW1</strain>
    </source>
</reference>
<dbReference type="InterPro" id="IPR012902">
    <property type="entry name" value="N_methyl_site"/>
</dbReference>
<dbReference type="RefSeq" id="WP_162656749.1">
    <property type="nucleotide sequence ID" value="NZ_LR593887.1"/>
</dbReference>
<dbReference type="AlphaFoldDB" id="A0A6C2YJ34"/>
<dbReference type="Proteomes" id="UP000464378">
    <property type="component" value="Chromosome"/>
</dbReference>
<name>A0A6C2YJ34_9BACT</name>
<dbReference type="KEGG" id="tim:GMBLW1_24000"/>
<sequence length="343" mass="38693">MKAQRFRRDGFSLTEVLIAIFVMSIGLISLMVLFPFGALQMANAIKDDRTAAIADNAHVWLKTMWRRTWVNENNVLRDTASAELIQPFISDLKAVSPSFEKEPSRPVLLDPIGVFSRIAQPPAISGWVAGEAGEQRIHRRNINLYTTATPLPQLAQLLQNFSMQDDINFSQSGSTFIPTSPATERYGTYNWSYLVRRERESRNYEMRVWIMVFQRRAPDILNQESAVTANIVRGDPLIQLLNPSPSIPLRKGAWVLDASRLQTGTATNPYFLQQTAWYRIMNISDDGSQIEVDPPPQWSAPNALSNPPSPEPGMLYIFDTIEQGRMVEVFDRGVITPFSPPVP</sequence>
<evidence type="ECO:0000313" key="4">
    <source>
        <dbReference type="Proteomes" id="UP000464378"/>
    </source>
</evidence>
<keyword evidence="4" id="KW-1185">Reference proteome</keyword>
<feature type="region of interest" description="Disordered" evidence="1">
    <location>
        <begin position="289"/>
        <end position="309"/>
    </location>
</feature>
<evidence type="ECO:0000256" key="2">
    <source>
        <dbReference type="SAM" id="Phobius"/>
    </source>
</evidence>
<dbReference type="NCBIfam" id="TIGR02532">
    <property type="entry name" value="IV_pilin_GFxxxE"/>
    <property type="match status" value="1"/>
</dbReference>
<proteinExistence type="predicted"/>
<gene>
    <name evidence="3" type="ORF">GMBLW1_24000</name>
</gene>
<keyword evidence="2" id="KW-1133">Transmembrane helix</keyword>